<dbReference type="Pfam" id="PF00481">
    <property type="entry name" value="PP2C"/>
    <property type="match status" value="1"/>
</dbReference>
<dbReference type="InterPro" id="IPR036457">
    <property type="entry name" value="PPM-type-like_dom_sf"/>
</dbReference>
<name>A0A7J6WT40_THATH</name>
<dbReference type="Gene3D" id="3.60.40.10">
    <property type="entry name" value="PPM-type phosphatase domain"/>
    <property type="match status" value="1"/>
</dbReference>
<reference evidence="2 3" key="1">
    <citation type="submission" date="2020-06" db="EMBL/GenBank/DDBJ databases">
        <title>Transcriptomic and genomic resources for Thalictrum thalictroides and T. hernandezii: Facilitating candidate gene discovery in an emerging model plant lineage.</title>
        <authorList>
            <person name="Arias T."/>
            <person name="Riano-Pachon D.M."/>
            <person name="Di Stilio V.S."/>
        </authorList>
    </citation>
    <scope>NUCLEOTIDE SEQUENCE [LARGE SCALE GENOMIC DNA]</scope>
    <source>
        <strain evidence="3">cv. WT478/WT964</strain>
        <tissue evidence="2">Leaves</tissue>
    </source>
</reference>
<evidence type="ECO:0000313" key="2">
    <source>
        <dbReference type="EMBL" id="KAF5199635.1"/>
    </source>
</evidence>
<gene>
    <name evidence="2" type="ORF">FRX31_010778</name>
</gene>
<dbReference type="CDD" id="cd00143">
    <property type="entry name" value="PP2Cc"/>
    <property type="match status" value="1"/>
</dbReference>
<dbReference type="PANTHER" id="PTHR47992">
    <property type="entry name" value="PROTEIN PHOSPHATASE"/>
    <property type="match status" value="1"/>
</dbReference>
<comment type="caution">
    <text evidence="2">The sequence shown here is derived from an EMBL/GenBank/DDBJ whole genome shotgun (WGS) entry which is preliminary data.</text>
</comment>
<evidence type="ECO:0000313" key="3">
    <source>
        <dbReference type="Proteomes" id="UP000554482"/>
    </source>
</evidence>
<dbReference type="EMBL" id="JABWDY010011659">
    <property type="protein sequence ID" value="KAF5199635.1"/>
    <property type="molecule type" value="Genomic_DNA"/>
</dbReference>
<feature type="non-terminal residue" evidence="2">
    <location>
        <position position="1"/>
    </location>
</feature>
<dbReference type="OrthoDB" id="420076at2759"/>
<sequence length="168" mass="18900">VSRSIGDIYLKKAEYNREPLYAKFRLREPFRRPILSSEPSITVHQLQPHDQFLIFASDGLWEHLSNQDAVDIVQNHPRSGIARRLVKAVLQEAAKKREMRYSDLKKIDRGVRRHFHDDITVIVVFLDSNIVSRASAVKGPTVSLKGGGINIPANTLTPCATSMEPGTT</sequence>
<dbReference type="InterPro" id="IPR015655">
    <property type="entry name" value="PP2C"/>
</dbReference>
<feature type="domain" description="PPM-type phosphatase" evidence="1">
    <location>
        <begin position="1"/>
        <end position="126"/>
    </location>
</feature>
<dbReference type="InterPro" id="IPR001932">
    <property type="entry name" value="PPM-type_phosphatase-like_dom"/>
</dbReference>
<evidence type="ECO:0000259" key="1">
    <source>
        <dbReference type="PROSITE" id="PS51746"/>
    </source>
</evidence>
<accession>A0A7J6WT40</accession>
<dbReference type="SUPFAM" id="SSF81606">
    <property type="entry name" value="PP2C-like"/>
    <property type="match status" value="1"/>
</dbReference>
<proteinExistence type="predicted"/>
<dbReference type="GO" id="GO:0004722">
    <property type="term" value="F:protein serine/threonine phosphatase activity"/>
    <property type="evidence" value="ECO:0007669"/>
    <property type="project" value="InterPro"/>
</dbReference>
<protein>
    <submittedName>
        <fullName evidence="2">Phosphatase 2c protein</fullName>
    </submittedName>
</protein>
<dbReference type="AlphaFoldDB" id="A0A7J6WT40"/>
<dbReference type="Proteomes" id="UP000554482">
    <property type="component" value="Unassembled WGS sequence"/>
</dbReference>
<dbReference type="PROSITE" id="PS51746">
    <property type="entry name" value="PPM_2"/>
    <property type="match status" value="1"/>
</dbReference>
<keyword evidence="3" id="KW-1185">Reference proteome</keyword>
<organism evidence="2 3">
    <name type="scientific">Thalictrum thalictroides</name>
    <name type="common">Rue-anemone</name>
    <name type="synonym">Anemone thalictroides</name>
    <dbReference type="NCBI Taxonomy" id="46969"/>
    <lineage>
        <taxon>Eukaryota</taxon>
        <taxon>Viridiplantae</taxon>
        <taxon>Streptophyta</taxon>
        <taxon>Embryophyta</taxon>
        <taxon>Tracheophyta</taxon>
        <taxon>Spermatophyta</taxon>
        <taxon>Magnoliopsida</taxon>
        <taxon>Ranunculales</taxon>
        <taxon>Ranunculaceae</taxon>
        <taxon>Thalictroideae</taxon>
        <taxon>Thalictrum</taxon>
    </lineage>
</organism>